<evidence type="ECO:0000313" key="2">
    <source>
        <dbReference type="EMBL" id="JAA99962.1"/>
    </source>
</evidence>
<feature type="signal peptide" evidence="1">
    <location>
        <begin position="1"/>
        <end position="38"/>
    </location>
</feature>
<feature type="non-terminal residue" evidence="2">
    <location>
        <position position="1"/>
    </location>
</feature>
<dbReference type="EMBL" id="GAMD01001628">
    <property type="protein sequence ID" value="JAA99962.1"/>
    <property type="molecule type" value="mRNA"/>
</dbReference>
<reference evidence="2" key="1">
    <citation type="submission" date="2013-07" db="EMBL/GenBank/DDBJ databases">
        <title>Transcriptome sequencing and developmental regulation of gene expression in Anopheles aquasalis.</title>
        <authorList>
            <consortium name="Brazilian Malaria Network (MCT/CNPq/MS/SCTIE/DECIT/PRONEX 555648/2009-5) and Research Network on Bioactive Molecules from Arthropod Vectors (NAP-MOBIARVE"/>
            <consortium name="University of Sao Paulo)"/>
            <person name="Marinotti O."/>
            <person name="Ribeiro J.M.C."/>
            <person name="Costa-da-Silva A.L."/>
            <person name="Silva M.C.P."/>
            <person name="Lopes A.R."/>
            <person name="Barros M.S."/>
            <person name="Sa-Nunes A."/>
            <person name="Konjin B.B."/>
            <person name="Carvalho E."/>
            <person name="Suesdek L."/>
            <person name="Silva-Neto M.A.C."/>
            <person name="Capurro M.L."/>
        </authorList>
    </citation>
    <scope>NUCLEOTIDE SEQUENCE</scope>
    <source>
        <tissue evidence="2">Whole body</tissue>
    </source>
</reference>
<sequence length="184" mass="20292">AVPLMMTWRGRLITLQLLPAAAFLYLLALPCCCSGVDAVNDPNAILTASLACREAGNGTATAHESVLLTAYRPLFESVRKRDYLDAQSQKLHTLQEYLDDRAPYVSVGMDPTVGIPYGTEACVPELNRHFRRPVLLRVTDHHEDLRGGAYRRLEICVRTQEDSYDDAVNLLQATLVLGAGHTSP</sequence>
<dbReference type="VEuPathDB" id="VectorBase:AAQUA_006600"/>
<organism evidence="2">
    <name type="scientific">Anopheles aquasalis</name>
    <name type="common">Malaria mosquito</name>
    <dbReference type="NCBI Taxonomy" id="42839"/>
    <lineage>
        <taxon>Eukaryota</taxon>
        <taxon>Metazoa</taxon>
        <taxon>Ecdysozoa</taxon>
        <taxon>Arthropoda</taxon>
        <taxon>Hexapoda</taxon>
        <taxon>Insecta</taxon>
        <taxon>Pterygota</taxon>
        <taxon>Neoptera</taxon>
        <taxon>Endopterygota</taxon>
        <taxon>Diptera</taxon>
        <taxon>Nematocera</taxon>
        <taxon>Culicoidea</taxon>
        <taxon>Culicidae</taxon>
        <taxon>Anophelinae</taxon>
        <taxon>Anopheles</taxon>
    </lineage>
</organism>
<keyword evidence="1" id="KW-0732">Signal</keyword>
<proteinExistence type="evidence at transcript level"/>
<name>T1E9R9_ANOAQ</name>
<protein>
    <submittedName>
        <fullName evidence="2">Putative secreted protein</fullName>
    </submittedName>
</protein>
<dbReference type="AlphaFoldDB" id="T1E9R9"/>
<evidence type="ECO:0000256" key="1">
    <source>
        <dbReference type="SAM" id="SignalP"/>
    </source>
</evidence>
<accession>T1E9R9</accession>
<feature type="chain" id="PRO_5004575343" evidence="1">
    <location>
        <begin position="39"/>
        <end position="184"/>
    </location>
</feature>